<feature type="repeat" description="ANK" evidence="3">
    <location>
        <begin position="1"/>
        <end position="26"/>
    </location>
</feature>
<evidence type="ECO:0000313" key="5">
    <source>
        <dbReference type="Proteomes" id="UP001345013"/>
    </source>
</evidence>
<feature type="repeat" description="ANK" evidence="3">
    <location>
        <begin position="245"/>
        <end position="274"/>
    </location>
</feature>
<evidence type="ECO:0000313" key="4">
    <source>
        <dbReference type="EMBL" id="KAK5069681.1"/>
    </source>
</evidence>
<dbReference type="PANTHER" id="PTHR24198:SF165">
    <property type="entry name" value="ANKYRIN REPEAT-CONTAINING PROTEIN-RELATED"/>
    <property type="match status" value="1"/>
</dbReference>
<dbReference type="PROSITE" id="PS50088">
    <property type="entry name" value="ANK_REPEAT"/>
    <property type="match status" value="7"/>
</dbReference>
<evidence type="ECO:0000256" key="2">
    <source>
        <dbReference type="ARBA" id="ARBA00023043"/>
    </source>
</evidence>
<dbReference type="Gene3D" id="1.25.40.20">
    <property type="entry name" value="Ankyrin repeat-containing domain"/>
    <property type="match status" value="4"/>
</dbReference>
<feature type="repeat" description="ANK" evidence="3">
    <location>
        <begin position="276"/>
        <end position="308"/>
    </location>
</feature>
<feature type="repeat" description="ANK" evidence="3">
    <location>
        <begin position="112"/>
        <end position="136"/>
    </location>
</feature>
<dbReference type="InterPro" id="IPR002110">
    <property type="entry name" value="Ankyrin_rpt"/>
</dbReference>
<dbReference type="SUPFAM" id="SSF48403">
    <property type="entry name" value="Ankyrin repeat"/>
    <property type="match status" value="2"/>
</dbReference>
<evidence type="ECO:0000256" key="1">
    <source>
        <dbReference type="ARBA" id="ARBA00022737"/>
    </source>
</evidence>
<dbReference type="PANTHER" id="PTHR24198">
    <property type="entry name" value="ANKYRIN REPEAT AND PROTEIN KINASE DOMAIN-CONTAINING PROTEIN"/>
    <property type="match status" value="1"/>
</dbReference>
<dbReference type="PROSITE" id="PS50297">
    <property type="entry name" value="ANK_REP_REGION"/>
    <property type="match status" value="5"/>
</dbReference>
<dbReference type="Pfam" id="PF00023">
    <property type="entry name" value="Ank"/>
    <property type="match status" value="1"/>
</dbReference>
<dbReference type="PRINTS" id="PR01415">
    <property type="entry name" value="ANKYRIN"/>
</dbReference>
<feature type="repeat" description="ANK" evidence="3">
    <location>
        <begin position="471"/>
        <end position="503"/>
    </location>
</feature>
<feature type="repeat" description="ANK" evidence="3">
    <location>
        <begin position="438"/>
        <end position="470"/>
    </location>
</feature>
<reference evidence="4 5" key="1">
    <citation type="submission" date="2023-08" db="EMBL/GenBank/DDBJ databases">
        <title>Black Yeasts Isolated from many extreme environments.</title>
        <authorList>
            <person name="Coleine C."/>
            <person name="Stajich J.E."/>
            <person name="Selbmann L."/>
        </authorList>
    </citation>
    <scope>NUCLEOTIDE SEQUENCE [LARGE SCALE GENOMIC DNA]</scope>
    <source>
        <strain evidence="4 5">CCFEE 5885</strain>
    </source>
</reference>
<feature type="repeat" description="ANK" evidence="3">
    <location>
        <begin position="309"/>
        <end position="341"/>
    </location>
</feature>
<name>A0ABR0JT34_9EURO</name>
<comment type="caution">
    <text evidence="4">The sequence shown here is derived from an EMBL/GenBank/DDBJ whole genome shotgun (WGS) entry which is preliminary data.</text>
</comment>
<dbReference type="InterPro" id="IPR036770">
    <property type="entry name" value="Ankyrin_rpt-contain_sf"/>
</dbReference>
<keyword evidence="5" id="KW-1185">Reference proteome</keyword>
<organism evidence="4 5">
    <name type="scientific">Lithohypha guttulata</name>
    <dbReference type="NCBI Taxonomy" id="1690604"/>
    <lineage>
        <taxon>Eukaryota</taxon>
        <taxon>Fungi</taxon>
        <taxon>Dikarya</taxon>
        <taxon>Ascomycota</taxon>
        <taxon>Pezizomycotina</taxon>
        <taxon>Eurotiomycetes</taxon>
        <taxon>Chaetothyriomycetidae</taxon>
        <taxon>Chaetothyriales</taxon>
        <taxon>Trichomeriaceae</taxon>
        <taxon>Lithohypha</taxon>
    </lineage>
</organism>
<dbReference type="Proteomes" id="UP001345013">
    <property type="component" value="Unassembled WGS sequence"/>
</dbReference>
<proteinExistence type="predicted"/>
<keyword evidence="2 3" id="KW-0040">ANK repeat</keyword>
<protein>
    <submittedName>
        <fullName evidence="4">Uncharacterized protein</fullName>
    </submittedName>
</protein>
<accession>A0ABR0JT34</accession>
<keyword evidence="1" id="KW-0677">Repeat</keyword>
<dbReference type="SMART" id="SM00248">
    <property type="entry name" value="ANK"/>
    <property type="match status" value="10"/>
</dbReference>
<evidence type="ECO:0000256" key="3">
    <source>
        <dbReference type="PROSITE-ProRule" id="PRU00023"/>
    </source>
</evidence>
<sequence length="606" mass="66764">MGLTALHYAALNGFDQLTRFLLSTGATSTRDVQGLTPELAARSKGYLGIADLLKQHFDKETGQETTKLPHEARPDTRRNIFTALLKAIEMGDSIVVHELATVDTEKENPACSGCSPVQVAAECGQWDIVKVLLEAGYPTRSVGCSHGNTLGLSPIHLALAVDAPRQILELLLSKTDRNDMYASYALHPLHVAATNHHTAAMEVLLRHCSSGKLNPSFDLDRLIIRKKELPEHVLQDFHANLFVGTPLHRAAYVNNSELAKMLLDHGAGLQTCTPDDLLTPLHIAAAAGSLNVLGLLLDRGADVEARCGQGLTPLFTAVGHRQSAAVERLLSQGACLRISDVQPLCHVALLNDPCYAVLLLKEKLSSIPFVKANIGNGPLFTRGFAHILYHSNDPLPADFSIPEDSLSTQVYYEGMHHLKRALKWLDKHDLLSAQIRFKRPSPLCIAAQKGDTVIVHTLLDAGANIDDTGCEEGPPLMLACAIDRLEIVKTLVRRGASLTTTSDGKLSHALAHAAKSKRIQRWLLVGRWTEQRRISASPHDGNDREQSIKSWSGLREVSEPLGLEYKQRRDETLLMWHIRKRLMLKWFEGRVLHYGPGVKYVFANFD</sequence>
<gene>
    <name evidence="4" type="ORF">LTR24_010696</name>
</gene>
<dbReference type="EMBL" id="JAVRRG010000440">
    <property type="protein sequence ID" value="KAK5069681.1"/>
    <property type="molecule type" value="Genomic_DNA"/>
</dbReference>
<dbReference type="Pfam" id="PF12796">
    <property type="entry name" value="Ank_2"/>
    <property type="match status" value="2"/>
</dbReference>